<protein>
    <recommendedName>
        <fullName evidence="4 5">Large ribosomal subunit protein uL24</fullName>
    </recommendedName>
</protein>
<comment type="function">
    <text evidence="5">One of two assembly initiator proteins, it binds directly to the 5'-end of the 23S rRNA, where it nucleates assembly of the 50S subunit.</text>
</comment>
<evidence type="ECO:0000313" key="8">
    <source>
        <dbReference type="Proteomes" id="UP000292927"/>
    </source>
</evidence>
<dbReference type="GO" id="GO:1990904">
    <property type="term" value="C:ribonucleoprotein complex"/>
    <property type="evidence" value="ECO:0007669"/>
    <property type="project" value="UniProtKB-KW"/>
</dbReference>
<evidence type="ECO:0000256" key="5">
    <source>
        <dbReference type="HAMAP-Rule" id="MF_01326"/>
    </source>
</evidence>
<dbReference type="GO" id="GO:0019843">
    <property type="term" value="F:rRNA binding"/>
    <property type="evidence" value="ECO:0007669"/>
    <property type="project" value="UniProtKB-UniRule"/>
</dbReference>
<keyword evidence="5" id="KW-0699">rRNA-binding</keyword>
<dbReference type="GO" id="GO:0005840">
    <property type="term" value="C:ribosome"/>
    <property type="evidence" value="ECO:0007669"/>
    <property type="project" value="UniProtKB-KW"/>
</dbReference>
<dbReference type="Proteomes" id="UP000292927">
    <property type="component" value="Unassembled WGS sequence"/>
</dbReference>
<comment type="similarity">
    <text evidence="1 5">Belongs to the universal ribosomal protein uL24 family.</text>
</comment>
<dbReference type="InterPro" id="IPR057264">
    <property type="entry name" value="Ribosomal_uL24_C"/>
</dbReference>
<dbReference type="InterPro" id="IPR003256">
    <property type="entry name" value="Ribosomal_uL24"/>
</dbReference>
<dbReference type="EMBL" id="SGXF01000001">
    <property type="protein sequence ID" value="RZT02744.1"/>
    <property type="molecule type" value="Genomic_DNA"/>
</dbReference>
<gene>
    <name evidence="5" type="primary">rplX</name>
    <name evidence="7" type="ORF">EV209_0869</name>
</gene>
<reference evidence="7 8" key="1">
    <citation type="submission" date="2019-02" db="EMBL/GenBank/DDBJ databases">
        <title>Genomic Encyclopedia of Type Strains, Phase IV (KMG-IV): sequencing the most valuable type-strain genomes for metagenomic binning, comparative biology and taxonomic classification.</title>
        <authorList>
            <person name="Goeker M."/>
        </authorList>
    </citation>
    <scope>NUCLEOTIDE SEQUENCE [LARGE SCALE GENOMIC DNA]</scope>
    <source>
        <strain evidence="7 8">DSM 29486</strain>
    </source>
</reference>
<dbReference type="GO" id="GO:0006412">
    <property type="term" value="P:translation"/>
    <property type="evidence" value="ECO:0007669"/>
    <property type="project" value="UniProtKB-UniRule"/>
</dbReference>
<proteinExistence type="inferred from homology"/>
<sequence length="106" mass="11334">MANKIKKGDTVKVITGKDKDKEGKVLAVKGDKVLVEGVAVVSKHTKPSAGNQQGGIVTKEAFIDISNVMYCENGKAARVGFKVEDGKKFRVNKKTGEVIDEVTSAK</sequence>
<keyword evidence="2 5" id="KW-0689">Ribosomal protein</keyword>
<dbReference type="Pfam" id="PF17136">
    <property type="entry name" value="ribosomal_L24"/>
    <property type="match status" value="1"/>
</dbReference>
<evidence type="ECO:0000259" key="6">
    <source>
        <dbReference type="SMART" id="SM00739"/>
    </source>
</evidence>
<name>A0A4Q7PPA6_9FIRM</name>
<keyword evidence="8" id="KW-1185">Reference proteome</keyword>
<organism evidence="7 8">
    <name type="scientific">Cuneatibacter caecimuris</name>
    <dbReference type="NCBI Taxonomy" id="1796618"/>
    <lineage>
        <taxon>Bacteria</taxon>
        <taxon>Bacillati</taxon>
        <taxon>Bacillota</taxon>
        <taxon>Clostridia</taxon>
        <taxon>Lachnospirales</taxon>
        <taxon>Lachnospiraceae</taxon>
        <taxon>Cuneatibacter</taxon>
    </lineage>
</organism>
<dbReference type="AlphaFoldDB" id="A0A4Q7PPA6"/>
<comment type="caution">
    <text evidence="7">The sequence shown here is derived from an EMBL/GenBank/DDBJ whole genome shotgun (WGS) entry which is preliminary data.</text>
</comment>
<dbReference type="PANTHER" id="PTHR12903">
    <property type="entry name" value="MITOCHONDRIAL RIBOSOMAL PROTEIN L24"/>
    <property type="match status" value="1"/>
</dbReference>
<comment type="function">
    <text evidence="5">One of the proteins that surrounds the polypeptide exit tunnel on the outside of the subunit.</text>
</comment>
<dbReference type="Gene3D" id="2.30.30.30">
    <property type="match status" value="1"/>
</dbReference>
<dbReference type="Pfam" id="PF00467">
    <property type="entry name" value="KOW"/>
    <property type="match status" value="1"/>
</dbReference>
<dbReference type="CDD" id="cd06089">
    <property type="entry name" value="KOW_RPL26"/>
    <property type="match status" value="1"/>
</dbReference>
<keyword evidence="3 5" id="KW-0687">Ribonucleoprotein</keyword>
<dbReference type="SMART" id="SM00739">
    <property type="entry name" value="KOW"/>
    <property type="match status" value="1"/>
</dbReference>
<dbReference type="InterPro" id="IPR005824">
    <property type="entry name" value="KOW"/>
</dbReference>
<comment type="subunit">
    <text evidence="5">Part of the 50S ribosomal subunit.</text>
</comment>
<dbReference type="HAMAP" id="MF_01326_B">
    <property type="entry name" value="Ribosomal_uL24_B"/>
    <property type="match status" value="1"/>
</dbReference>
<dbReference type="InterPro" id="IPR008991">
    <property type="entry name" value="Translation_prot_SH3-like_sf"/>
</dbReference>
<dbReference type="NCBIfam" id="TIGR01079">
    <property type="entry name" value="rplX_bact"/>
    <property type="match status" value="1"/>
</dbReference>
<evidence type="ECO:0000256" key="1">
    <source>
        <dbReference type="ARBA" id="ARBA00010618"/>
    </source>
</evidence>
<dbReference type="InterPro" id="IPR014722">
    <property type="entry name" value="Rib_uL2_dom2"/>
</dbReference>
<feature type="domain" description="KOW" evidence="6">
    <location>
        <begin position="4"/>
        <end position="31"/>
    </location>
</feature>
<evidence type="ECO:0000256" key="2">
    <source>
        <dbReference type="ARBA" id="ARBA00022980"/>
    </source>
</evidence>
<evidence type="ECO:0000256" key="3">
    <source>
        <dbReference type="ARBA" id="ARBA00023274"/>
    </source>
</evidence>
<keyword evidence="5" id="KW-0694">RNA-binding</keyword>
<accession>A0A4Q7PPA6</accession>
<dbReference type="SUPFAM" id="SSF50104">
    <property type="entry name" value="Translation proteins SH3-like domain"/>
    <property type="match status" value="1"/>
</dbReference>
<evidence type="ECO:0000313" key="7">
    <source>
        <dbReference type="EMBL" id="RZT02744.1"/>
    </source>
</evidence>
<dbReference type="GO" id="GO:0003735">
    <property type="term" value="F:structural constituent of ribosome"/>
    <property type="evidence" value="ECO:0007669"/>
    <property type="project" value="InterPro"/>
</dbReference>
<dbReference type="InterPro" id="IPR041988">
    <property type="entry name" value="Ribosomal_uL24_KOW"/>
</dbReference>
<evidence type="ECO:0000256" key="4">
    <source>
        <dbReference type="ARBA" id="ARBA00035206"/>
    </source>
</evidence>